<dbReference type="SUPFAM" id="SSF51735">
    <property type="entry name" value="NAD(P)-binding Rossmann-fold domains"/>
    <property type="match status" value="1"/>
</dbReference>
<dbReference type="OrthoDB" id="9807426at2"/>
<dbReference type="STRING" id="1445510.YC6258_02554"/>
<dbReference type="RefSeq" id="WP_044617098.1">
    <property type="nucleotide sequence ID" value="NZ_CP007142.1"/>
</dbReference>
<dbReference type="Gene3D" id="3.40.50.720">
    <property type="entry name" value="NAD(P)-binding Rossmann-like Domain"/>
    <property type="match status" value="1"/>
</dbReference>
<dbReference type="InterPro" id="IPR036291">
    <property type="entry name" value="NAD(P)-bd_dom_sf"/>
</dbReference>
<protein>
    <submittedName>
        <fullName evidence="5">Acyl-CoA synthetase (NDP forming)</fullName>
    </submittedName>
</protein>
<evidence type="ECO:0000259" key="4">
    <source>
        <dbReference type="PROSITE" id="PS51186"/>
    </source>
</evidence>
<sequence>MSALATFFNPDSIVVFGASEREGSMGALVMKNIVAAGYDKTLIAINLKPYTQVFGVPCYQSLAKIKQPIDLAIICLPAENIAKVLKQIAKKKIRSAVLLTGGISRQKGATRAANQGIRDLAIKLGIRIIGPNSMGVMIPALKINASFAHLFPSVGTTAFVGQSAAMGSALLDWAVGRGIGFSHFITVGAAADVEIADIVDYLAADRRVKSILLNIETLPDARRLMTALRAASRTKKVLAIRSGLKDPVPAGLKSRDRVDYRFFRRAGVLEAESMDGLFNGFEILNRMKPLFFESLAIISNGLGTSMLALNRLVQLNGQLADMSSIKDALKDITWYQDEIGFNPMVVAPNTSTEGYRSLLQMVDKVKGLGAIMLVVTPNHRSHPMRLAESLVPLIKSSRHMVLTCWLGIESVREARELFDRHNLLNFDSPSEAVEAFMIMVHHERNQTSLRETPPQSFSIQASNKATVASLILSVKQKNRKYLTWVEARTVLEIYGFNLVGSNFYTSQQQLFAEPDQAYPVSLRLVHEAYCYPFAYDDNPRTRWRGVVISINDFNELKGATQQLLSDQKKLFPGSKVLGFGVQPMRRKMDSLVFSMGLTRDSLVGPLVVFGEGGSTADILADRRFGLPPLNSNHTRKLIYRSHAYSVLSERSDNPEKDIEELSTALMAVSQIAIDHPEIEGLEANLLLLPDHSLLVLGVAINLGKSFPSPIVPYPIHLEESLILKDGQELVLRPIRAEDEAELKLFFERMTAEALRFRFFGSRLNFEHRELAAMCQIDYDREMAFVAVDQYQRIWGEVRTWKDVNTNEIEFAVMVDPEMQGKGFGSQLMQRMIRYSENEKAIAIVAEIMSDNEPMLRLARHCGFEQVCQDDGVCMVKLELRKDAVSTG</sequence>
<dbReference type="Pfam" id="PF13549">
    <property type="entry name" value="ATP-grasp_5"/>
    <property type="match status" value="1"/>
</dbReference>
<reference evidence="5 6" key="1">
    <citation type="submission" date="2014-01" db="EMBL/GenBank/DDBJ databases">
        <title>Full genme sequencing of cellulolytic bacterium Gynuella sunshinyii YC6258T gen. nov., sp. nov.</title>
        <authorList>
            <person name="Khan H."/>
            <person name="Chung E.J."/>
            <person name="Chung Y.R."/>
        </authorList>
    </citation>
    <scope>NUCLEOTIDE SEQUENCE [LARGE SCALE GENOMIC DNA]</scope>
    <source>
        <strain evidence="5 6">YC6258</strain>
    </source>
</reference>
<dbReference type="Gene3D" id="3.40.50.261">
    <property type="entry name" value="Succinyl-CoA synthetase domains"/>
    <property type="match status" value="2"/>
</dbReference>
<dbReference type="InterPro" id="IPR000182">
    <property type="entry name" value="GNAT_dom"/>
</dbReference>
<dbReference type="SUPFAM" id="SSF56059">
    <property type="entry name" value="Glutathione synthetase ATP-binding domain-like"/>
    <property type="match status" value="1"/>
</dbReference>
<dbReference type="Proteomes" id="UP000032266">
    <property type="component" value="Chromosome"/>
</dbReference>
<dbReference type="CDD" id="cd04301">
    <property type="entry name" value="NAT_SF"/>
    <property type="match status" value="1"/>
</dbReference>
<dbReference type="InterPro" id="IPR003781">
    <property type="entry name" value="CoA-bd"/>
</dbReference>
<dbReference type="Pfam" id="PF13302">
    <property type="entry name" value="Acetyltransf_3"/>
    <property type="match status" value="1"/>
</dbReference>
<dbReference type="InterPro" id="IPR016181">
    <property type="entry name" value="Acyl_CoA_acyltransferase"/>
</dbReference>
<evidence type="ECO:0000256" key="3">
    <source>
        <dbReference type="ARBA" id="ARBA00022840"/>
    </source>
</evidence>
<dbReference type="InterPro" id="IPR016102">
    <property type="entry name" value="Succinyl-CoA_synth-like"/>
</dbReference>
<dbReference type="PATRIC" id="fig|1445510.3.peg.2509"/>
<dbReference type="GO" id="GO:0005524">
    <property type="term" value="F:ATP binding"/>
    <property type="evidence" value="ECO:0007669"/>
    <property type="project" value="UniProtKB-KW"/>
</dbReference>
<organism evidence="5 6">
    <name type="scientific">Gynuella sunshinyii YC6258</name>
    <dbReference type="NCBI Taxonomy" id="1445510"/>
    <lineage>
        <taxon>Bacteria</taxon>
        <taxon>Pseudomonadati</taxon>
        <taxon>Pseudomonadota</taxon>
        <taxon>Gammaproteobacteria</taxon>
        <taxon>Oceanospirillales</taxon>
        <taxon>Saccharospirillaceae</taxon>
        <taxon>Gynuella</taxon>
    </lineage>
</organism>
<accession>A0A0C5VIT7</accession>
<dbReference type="InterPro" id="IPR032875">
    <property type="entry name" value="Succ_CoA_lig_flav_dom"/>
</dbReference>
<feature type="domain" description="N-acetyltransferase" evidence="4">
    <location>
        <begin position="729"/>
        <end position="884"/>
    </location>
</feature>
<dbReference type="Pfam" id="PF13607">
    <property type="entry name" value="Succ_CoA_lig"/>
    <property type="match status" value="1"/>
</dbReference>
<dbReference type="PROSITE" id="PS51186">
    <property type="entry name" value="GNAT"/>
    <property type="match status" value="1"/>
</dbReference>
<dbReference type="GO" id="GO:0016874">
    <property type="term" value="F:ligase activity"/>
    <property type="evidence" value="ECO:0007669"/>
    <property type="project" value="UniProtKB-KW"/>
</dbReference>
<evidence type="ECO:0000313" key="5">
    <source>
        <dbReference type="EMBL" id="AJQ94592.1"/>
    </source>
</evidence>
<dbReference type="AlphaFoldDB" id="A0A0C5VIT7"/>
<dbReference type="SMART" id="SM00881">
    <property type="entry name" value="CoA_binding"/>
    <property type="match status" value="1"/>
</dbReference>
<dbReference type="Gene3D" id="3.30.1490.20">
    <property type="entry name" value="ATP-grasp fold, A domain"/>
    <property type="match status" value="1"/>
</dbReference>
<gene>
    <name evidence="5" type="ORF">YC6258_02554</name>
</gene>
<proteinExistence type="predicted"/>
<dbReference type="Gene3D" id="3.40.630.30">
    <property type="match status" value="1"/>
</dbReference>
<keyword evidence="1" id="KW-0436">Ligase</keyword>
<dbReference type="HOGENOM" id="CLU_007415_0_2_6"/>
<dbReference type="Gene3D" id="3.30.470.20">
    <property type="entry name" value="ATP-grasp fold, B domain"/>
    <property type="match status" value="1"/>
</dbReference>
<dbReference type="PANTHER" id="PTHR43334">
    <property type="entry name" value="ACETATE--COA LIGASE [ADP-FORMING]"/>
    <property type="match status" value="1"/>
</dbReference>
<name>A0A0C5VIT7_9GAMM</name>
<dbReference type="EMBL" id="CP007142">
    <property type="protein sequence ID" value="AJQ94592.1"/>
    <property type="molecule type" value="Genomic_DNA"/>
</dbReference>
<evidence type="ECO:0000256" key="1">
    <source>
        <dbReference type="ARBA" id="ARBA00022598"/>
    </source>
</evidence>
<dbReference type="KEGG" id="gsn:YC6258_02554"/>
<dbReference type="Pfam" id="PF13380">
    <property type="entry name" value="CoA_binding_2"/>
    <property type="match status" value="1"/>
</dbReference>
<dbReference type="SUPFAM" id="SSF52210">
    <property type="entry name" value="Succinyl-CoA synthetase domains"/>
    <property type="match status" value="2"/>
</dbReference>
<evidence type="ECO:0000256" key="2">
    <source>
        <dbReference type="ARBA" id="ARBA00022741"/>
    </source>
</evidence>
<evidence type="ECO:0000313" key="6">
    <source>
        <dbReference type="Proteomes" id="UP000032266"/>
    </source>
</evidence>
<keyword evidence="6" id="KW-1185">Reference proteome</keyword>
<dbReference type="PANTHER" id="PTHR43334:SF1">
    <property type="entry name" value="3-HYDROXYPROPIONATE--COA LIGASE [ADP-FORMING]"/>
    <property type="match status" value="1"/>
</dbReference>
<keyword evidence="2" id="KW-0547">Nucleotide-binding</keyword>
<dbReference type="SUPFAM" id="SSF55729">
    <property type="entry name" value="Acyl-CoA N-acyltransferases (Nat)"/>
    <property type="match status" value="1"/>
</dbReference>
<dbReference type="InterPro" id="IPR051538">
    <property type="entry name" value="Acyl-CoA_Synth/Transferase"/>
</dbReference>
<dbReference type="GO" id="GO:0016747">
    <property type="term" value="F:acyltransferase activity, transferring groups other than amino-acyl groups"/>
    <property type="evidence" value="ECO:0007669"/>
    <property type="project" value="InterPro"/>
</dbReference>
<keyword evidence="3" id="KW-0067">ATP-binding</keyword>
<dbReference type="InterPro" id="IPR013815">
    <property type="entry name" value="ATP_grasp_subdomain_1"/>
</dbReference>